<keyword evidence="1" id="KW-0472">Membrane</keyword>
<dbReference type="EMBL" id="VKKG01000006">
    <property type="protein sequence ID" value="TRY17006.1"/>
    <property type="molecule type" value="Genomic_DNA"/>
</dbReference>
<protein>
    <submittedName>
        <fullName evidence="2">Uncharacterized protein</fullName>
    </submittedName>
</protein>
<dbReference type="RefSeq" id="WP_143939149.1">
    <property type="nucleotide sequence ID" value="NZ_VKKG01000006.1"/>
</dbReference>
<keyword evidence="1" id="KW-0812">Transmembrane</keyword>
<comment type="caution">
    <text evidence="2">The sequence shown here is derived from an EMBL/GenBank/DDBJ whole genome shotgun (WGS) entry which is preliminary data.</text>
</comment>
<feature type="transmembrane region" description="Helical" evidence="1">
    <location>
        <begin position="39"/>
        <end position="58"/>
    </location>
</feature>
<keyword evidence="1" id="KW-1133">Transmembrane helix</keyword>
<name>A0A553JX37_9ACTN</name>
<dbReference type="AlphaFoldDB" id="A0A553JX37"/>
<evidence type="ECO:0000313" key="2">
    <source>
        <dbReference type="EMBL" id="TRY17006.1"/>
    </source>
</evidence>
<reference evidence="2 3" key="1">
    <citation type="submission" date="2019-07" db="EMBL/GenBank/DDBJ databases">
        <authorList>
            <person name="Zhou L.-Y."/>
        </authorList>
    </citation>
    <scope>NUCLEOTIDE SEQUENCE [LARGE SCALE GENOMIC DNA]</scope>
    <source>
        <strain evidence="2 3">YIM 101269</strain>
    </source>
</reference>
<keyword evidence="3" id="KW-1185">Reference proteome</keyword>
<accession>A0A553JX37</accession>
<evidence type="ECO:0000313" key="3">
    <source>
        <dbReference type="Proteomes" id="UP000317638"/>
    </source>
</evidence>
<proteinExistence type="predicted"/>
<sequence>MLIRKPLLAGIGAVAILLGLVWGGQGIGFIGGSSMTDDPTWLVIGLALLVAGAVLLFLSTRGKSWRDPNGPPGQH</sequence>
<organism evidence="2 3">
    <name type="scientific">Tessaracoccus rhinocerotis</name>
    <dbReference type="NCBI Taxonomy" id="1689449"/>
    <lineage>
        <taxon>Bacteria</taxon>
        <taxon>Bacillati</taxon>
        <taxon>Actinomycetota</taxon>
        <taxon>Actinomycetes</taxon>
        <taxon>Propionibacteriales</taxon>
        <taxon>Propionibacteriaceae</taxon>
        <taxon>Tessaracoccus</taxon>
    </lineage>
</organism>
<dbReference type="Proteomes" id="UP000317638">
    <property type="component" value="Unassembled WGS sequence"/>
</dbReference>
<gene>
    <name evidence="2" type="ORF">FOJ82_14215</name>
</gene>
<evidence type="ECO:0000256" key="1">
    <source>
        <dbReference type="SAM" id="Phobius"/>
    </source>
</evidence>